<evidence type="ECO:0000313" key="2">
    <source>
        <dbReference type="EMBL" id="MFC5516082.1"/>
    </source>
</evidence>
<dbReference type="EMBL" id="JBHSML010000003">
    <property type="protein sequence ID" value="MFC5516082.1"/>
    <property type="molecule type" value="Genomic_DNA"/>
</dbReference>
<protein>
    <submittedName>
        <fullName evidence="2">DUF4145 domain-containing protein</fullName>
    </submittedName>
</protein>
<dbReference type="RefSeq" id="WP_266341708.1">
    <property type="nucleotide sequence ID" value="NZ_JAPKNH010000001.1"/>
</dbReference>
<sequence length="244" mass="27512">MMDRLLWSEKYPEDSYPAFPCPKCSNGLLRRVKNRTVTIWEASEEPLVASGKFTSFFTCSFGLCKTIAVMSGRASSGPYYYPDQEGEEQMGEETHFYPLSMMPGPRVIAIHQKTPRAVKEQIERAFNLLWTDAGSCINKLRISVEEIVTHAGIARETPQGKFVPLHNRLVEWEKRGFGHHDTMLALKDIGNDGSHKLGLTLVDCIDAFDILETALEDVYGGRRARQDAIKAKFTKPRRGSTQPD</sequence>
<keyword evidence="3" id="KW-1185">Reference proteome</keyword>
<evidence type="ECO:0000313" key="3">
    <source>
        <dbReference type="Proteomes" id="UP001596150"/>
    </source>
</evidence>
<reference evidence="3" key="1">
    <citation type="journal article" date="2019" name="Int. J. Syst. Evol. Microbiol.">
        <title>The Global Catalogue of Microorganisms (GCM) 10K type strain sequencing project: providing services to taxonomists for standard genome sequencing and annotation.</title>
        <authorList>
            <consortium name="The Broad Institute Genomics Platform"/>
            <consortium name="The Broad Institute Genome Sequencing Center for Infectious Disease"/>
            <person name="Wu L."/>
            <person name="Ma J."/>
        </authorList>
    </citation>
    <scope>NUCLEOTIDE SEQUENCE [LARGE SCALE GENOMIC DNA]</scope>
    <source>
        <strain evidence="3">KACC 12633</strain>
    </source>
</reference>
<name>A0ABW0PWF3_9HYPH</name>
<feature type="domain" description="DUF4145" evidence="1">
    <location>
        <begin position="124"/>
        <end position="212"/>
    </location>
</feature>
<dbReference type="Proteomes" id="UP001596150">
    <property type="component" value="Unassembled WGS sequence"/>
</dbReference>
<evidence type="ECO:0000259" key="1">
    <source>
        <dbReference type="Pfam" id="PF13643"/>
    </source>
</evidence>
<organism evidence="2 3">
    <name type="scientific">Kaistia terrae</name>
    <dbReference type="NCBI Taxonomy" id="537017"/>
    <lineage>
        <taxon>Bacteria</taxon>
        <taxon>Pseudomonadati</taxon>
        <taxon>Pseudomonadota</taxon>
        <taxon>Alphaproteobacteria</taxon>
        <taxon>Hyphomicrobiales</taxon>
        <taxon>Kaistiaceae</taxon>
        <taxon>Kaistia</taxon>
    </lineage>
</organism>
<accession>A0ABW0PWF3</accession>
<comment type="caution">
    <text evidence="2">The sequence shown here is derived from an EMBL/GenBank/DDBJ whole genome shotgun (WGS) entry which is preliminary data.</text>
</comment>
<proteinExistence type="predicted"/>
<dbReference type="Pfam" id="PF13643">
    <property type="entry name" value="DUF4145"/>
    <property type="match status" value="1"/>
</dbReference>
<gene>
    <name evidence="2" type="ORF">ACFPP9_09905</name>
</gene>
<dbReference type="InterPro" id="IPR025285">
    <property type="entry name" value="DUF4145"/>
</dbReference>